<organism evidence="9 10">
    <name type="scientific">Ramphastos sulfuratus</name>
    <dbReference type="NCBI Taxonomy" id="322582"/>
    <lineage>
        <taxon>Eukaryota</taxon>
        <taxon>Metazoa</taxon>
        <taxon>Chordata</taxon>
        <taxon>Craniata</taxon>
        <taxon>Vertebrata</taxon>
        <taxon>Euteleostomi</taxon>
        <taxon>Archelosauria</taxon>
        <taxon>Archosauria</taxon>
        <taxon>Dinosauria</taxon>
        <taxon>Saurischia</taxon>
        <taxon>Theropoda</taxon>
        <taxon>Coelurosauria</taxon>
        <taxon>Aves</taxon>
        <taxon>Neognathae</taxon>
        <taxon>Neoaves</taxon>
        <taxon>Telluraves</taxon>
        <taxon>Coraciimorphae</taxon>
        <taxon>Piciformes</taxon>
        <taxon>Ramphastidae</taxon>
        <taxon>Ramphastos</taxon>
    </lineage>
</organism>
<feature type="non-terminal residue" evidence="9">
    <location>
        <position position="1"/>
    </location>
</feature>
<reference evidence="9" key="1">
    <citation type="submission" date="2019-09" db="EMBL/GenBank/DDBJ databases">
        <title>Bird 10,000 Genomes (B10K) Project - Family phase.</title>
        <authorList>
            <person name="Zhang G."/>
        </authorList>
    </citation>
    <scope>NUCLEOTIDE SEQUENCE</scope>
    <source>
        <strain evidence="9">B10K-DU-001-30</strain>
        <tissue evidence="9">Muscle</tissue>
    </source>
</reference>
<dbReference type="GO" id="GO:0005643">
    <property type="term" value="C:nuclear pore"/>
    <property type="evidence" value="ECO:0007669"/>
    <property type="project" value="UniProtKB-SubCell"/>
</dbReference>
<evidence type="ECO:0000256" key="5">
    <source>
        <dbReference type="ARBA" id="ARBA00023010"/>
    </source>
</evidence>
<keyword evidence="7" id="KW-0539">Nucleus</keyword>
<keyword evidence="6" id="KW-0906">Nuclear pore complex</keyword>
<evidence type="ECO:0000256" key="1">
    <source>
        <dbReference type="ARBA" id="ARBA00004567"/>
    </source>
</evidence>
<feature type="non-terminal residue" evidence="9">
    <location>
        <position position="247"/>
    </location>
</feature>
<dbReference type="PANTHER" id="PTHR13257:SF0">
    <property type="entry name" value="NUCLEAR PORE COMPLEX PROTEIN NUP88"/>
    <property type="match status" value="1"/>
</dbReference>
<sequence length="247" mass="28851">STVHPASPPLLCTRADEDVDASPLRILAQSQHSFEKHIRGILQRSSANPLLLKSADPDAAPPPEECLQLLSRATQVFREEYILKQDLAKEEIQQRVKLLWGQKKKQLEDLNYCREERKSLREMAERLADKYEEAKEKQEDIMNRWMKKVLRSLHSQLPVLSDTEKDMRKELQTIHDQLQHLSNALRQVKMKKEYQQQKMEKGTGSRKPSITLSAYQSKCIQTVLKEEGEHIREMVKQINDVRSHMNF</sequence>
<protein>
    <submittedName>
        <fullName evidence="9">NUP88 protein</fullName>
    </submittedName>
</protein>
<evidence type="ECO:0000256" key="6">
    <source>
        <dbReference type="ARBA" id="ARBA00023132"/>
    </source>
</evidence>
<dbReference type="GO" id="GO:0000055">
    <property type="term" value="P:ribosomal large subunit export from nucleus"/>
    <property type="evidence" value="ECO:0007669"/>
    <property type="project" value="InterPro"/>
</dbReference>
<keyword evidence="3" id="KW-0509">mRNA transport</keyword>
<keyword evidence="4" id="KW-0653">Protein transport</keyword>
<dbReference type="InterPro" id="IPR037700">
    <property type="entry name" value="NUP88/NUP82"/>
</dbReference>
<evidence type="ECO:0000256" key="8">
    <source>
        <dbReference type="SAM" id="Coils"/>
    </source>
</evidence>
<dbReference type="AlphaFoldDB" id="A0A852CQQ9"/>
<evidence type="ECO:0000256" key="7">
    <source>
        <dbReference type="ARBA" id="ARBA00023242"/>
    </source>
</evidence>
<keyword evidence="2" id="KW-0813">Transport</keyword>
<evidence type="ECO:0000256" key="3">
    <source>
        <dbReference type="ARBA" id="ARBA00022816"/>
    </source>
</evidence>
<dbReference type="GO" id="GO:0006406">
    <property type="term" value="P:mRNA export from nucleus"/>
    <property type="evidence" value="ECO:0007669"/>
    <property type="project" value="TreeGrafter"/>
</dbReference>
<dbReference type="EMBL" id="WBNM01042912">
    <property type="protein sequence ID" value="NXP82227.1"/>
    <property type="molecule type" value="Genomic_DNA"/>
</dbReference>
<dbReference type="InterPro" id="IPR019321">
    <property type="entry name" value="Nucleoporin_Nup88"/>
</dbReference>
<dbReference type="GO" id="GO:0017056">
    <property type="term" value="F:structural constituent of nuclear pore"/>
    <property type="evidence" value="ECO:0007669"/>
    <property type="project" value="InterPro"/>
</dbReference>
<dbReference type="GO" id="GO:0000056">
    <property type="term" value="P:ribosomal small subunit export from nucleus"/>
    <property type="evidence" value="ECO:0007669"/>
    <property type="project" value="InterPro"/>
</dbReference>
<proteinExistence type="predicted"/>
<evidence type="ECO:0000256" key="2">
    <source>
        <dbReference type="ARBA" id="ARBA00022448"/>
    </source>
</evidence>
<gene>
    <name evidence="9" type="primary">Nup88</name>
    <name evidence="9" type="ORF">RAMSUL_R01908</name>
</gene>
<name>A0A852CQQ9_9PICI</name>
<keyword evidence="10" id="KW-1185">Reference proteome</keyword>
<feature type="coiled-coil region" evidence="8">
    <location>
        <begin position="110"/>
        <end position="148"/>
    </location>
</feature>
<dbReference type="Pfam" id="PF10168">
    <property type="entry name" value="Nup88"/>
    <property type="match status" value="1"/>
</dbReference>
<evidence type="ECO:0000313" key="10">
    <source>
        <dbReference type="Proteomes" id="UP000611227"/>
    </source>
</evidence>
<dbReference type="PANTHER" id="PTHR13257">
    <property type="entry name" value="NUCLEOPORIN NUP84-RELATED"/>
    <property type="match status" value="1"/>
</dbReference>
<evidence type="ECO:0000256" key="4">
    <source>
        <dbReference type="ARBA" id="ARBA00022927"/>
    </source>
</evidence>
<keyword evidence="5" id="KW-0811">Translocation</keyword>
<keyword evidence="8" id="KW-0175">Coiled coil</keyword>
<comment type="caution">
    <text evidence="9">The sequence shown here is derived from an EMBL/GenBank/DDBJ whole genome shotgun (WGS) entry which is preliminary data.</text>
</comment>
<accession>A0A852CQQ9</accession>
<dbReference type="Proteomes" id="UP000611227">
    <property type="component" value="Unassembled WGS sequence"/>
</dbReference>
<dbReference type="GO" id="GO:0006606">
    <property type="term" value="P:protein import into nucleus"/>
    <property type="evidence" value="ECO:0007669"/>
    <property type="project" value="TreeGrafter"/>
</dbReference>
<comment type="subcellular location">
    <subcellularLocation>
        <location evidence="1">Nucleus</location>
        <location evidence="1">Nuclear pore complex</location>
    </subcellularLocation>
</comment>
<evidence type="ECO:0000313" key="9">
    <source>
        <dbReference type="EMBL" id="NXP82227.1"/>
    </source>
</evidence>